<dbReference type="AlphaFoldDB" id="A0A445B539"/>
<gene>
    <name evidence="1" type="ORF">Ahy_A10g048431</name>
</gene>
<name>A0A445B539_ARAHY</name>
<organism evidence="1 2">
    <name type="scientific">Arachis hypogaea</name>
    <name type="common">Peanut</name>
    <dbReference type="NCBI Taxonomy" id="3818"/>
    <lineage>
        <taxon>Eukaryota</taxon>
        <taxon>Viridiplantae</taxon>
        <taxon>Streptophyta</taxon>
        <taxon>Embryophyta</taxon>
        <taxon>Tracheophyta</taxon>
        <taxon>Spermatophyta</taxon>
        <taxon>Magnoliopsida</taxon>
        <taxon>eudicotyledons</taxon>
        <taxon>Gunneridae</taxon>
        <taxon>Pentapetalae</taxon>
        <taxon>rosids</taxon>
        <taxon>fabids</taxon>
        <taxon>Fabales</taxon>
        <taxon>Fabaceae</taxon>
        <taxon>Papilionoideae</taxon>
        <taxon>50 kb inversion clade</taxon>
        <taxon>dalbergioids sensu lato</taxon>
        <taxon>Dalbergieae</taxon>
        <taxon>Pterocarpus clade</taxon>
        <taxon>Arachis</taxon>
    </lineage>
</organism>
<evidence type="ECO:0000313" key="2">
    <source>
        <dbReference type="Proteomes" id="UP000289738"/>
    </source>
</evidence>
<accession>A0A445B539</accession>
<evidence type="ECO:0008006" key="3">
    <source>
        <dbReference type="Google" id="ProtNLM"/>
    </source>
</evidence>
<evidence type="ECO:0000313" key="1">
    <source>
        <dbReference type="EMBL" id="RYR33790.1"/>
    </source>
</evidence>
<reference evidence="1 2" key="1">
    <citation type="submission" date="2019-01" db="EMBL/GenBank/DDBJ databases">
        <title>Sequencing of cultivated peanut Arachis hypogaea provides insights into genome evolution and oil improvement.</title>
        <authorList>
            <person name="Chen X."/>
        </authorList>
    </citation>
    <scope>NUCLEOTIDE SEQUENCE [LARGE SCALE GENOMIC DNA]</scope>
    <source>
        <strain evidence="2">cv. Fuhuasheng</strain>
        <tissue evidence="1">Leaves</tissue>
    </source>
</reference>
<comment type="caution">
    <text evidence="1">The sequence shown here is derived from an EMBL/GenBank/DDBJ whole genome shotgun (WGS) entry which is preliminary data.</text>
</comment>
<keyword evidence="2" id="KW-1185">Reference proteome</keyword>
<protein>
    <recommendedName>
        <fullName evidence="3">CCHC-type domain-containing protein</fullName>
    </recommendedName>
</protein>
<proteinExistence type="predicted"/>
<dbReference type="EMBL" id="SDMP01000010">
    <property type="protein sequence ID" value="RYR33790.1"/>
    <property type="molecule type" value="Genomic_DNA"/>
</dbReference>
<dbReference type="Proteomes" id="UP000289738">
    <property type="component" value="Chromosome A10"/>
</dbReference>
<sequence>MSEIQKVYIVEFILLADTETWPDYLRLTMVENPILRRKSKGCPKSTHYLNEIDSREMRGPRVCHLCGRQGHSQSRCSQSAGPSRVGGSGGSYVQLGISISM</sequence>